<feature type="domain" description="ATP synthase F1 complex delta/epsilon subunit N-terminal" evidence="9">
    <location>
        <begin position="5"/>
        <end position="81"/>
    </location>
</feature>
<dbReference type="Pfam" id="PF02823">
    <property type="entry name" value="ATP-synt_DE_N"/>
    <property type="match status" value="1"/>
</dbReference>
<evidence type="ECO:0000256" key="5">
    <source>
        <dbReference type="ARBA" id="ARBA00023136"/>
    </source>
</evidence>
<keyword evidence="7 8" id="KW-0066">ATP synthesis</keyword>
<evidence type="ECO:0000256" key="8">
    <source>
        <dbReference type="HAMAP-Rule" id="MF_00530"/>
    </source>
</evidence>
<evidence type="ECO:0000256" key="1">
    <source>
        <dbReference type="ARBA" id="ARBA00004202"/>
    </source>
</evidence>
<evidence type="ECO:0000256" key="6">
    <source>
        <dbReference type="ARBA" id="ARBA00023196"/>
    </source>
</evidence>
<dbReference type="PANTHER" id="PTHR13822:SF10">
    <property type="entry name" value="ATP SYNTHASE EPSILON CHAIN, CHLOROPLASTIC"/>
    <property type="match status" value="1"/>
</dbReference>
<dbReference type="NCBIfam" id="NF009977">
    <property type="entry name" value="PRK13442.1"/>
    <property type="match status" value="1"/>
</dbReference>
<keyword evidence="11" id="KW-1185">Reference proteome</keyword>
<dbReference type="EMBL" id="BONR01000004">
    <property type="protein sequence ID" value="GIG55303.1"/>
    <property type="molecule type" value="Genomic_DNA"/>
</dbReference>
<reference evidence="10" key="1">
    <citation type="submission" date="2021-01" db="EMBL/GenBank/DDBJ databases">
        <title>Whole genome shotgun sequence of Demequina activiva NBRC 110675.</title>
        <authorList>
            <person name="Komaki H."/>
            <person name="Tamura T."/>
        </authorList>
    </citation>
    <scope>NUCLEOTIDE SEQUENCE</scope>
    <source>
        <strain evidence="10">NBRC 110675</strain>
    </source>
</reference>
<proteinExistence type="inferred from homology"/>
<protein>
    <recommendedName>
        <fullName evidence="8">ATP synthase epsilon chain</fullName>
    </recommendedName>
    <alternativeName>
        <fullName evidence="8">ATP synthase F1 sector epsilon subunit</fullName>
    </alternativeName>
    <alternativeName>
        <fullName evidence="8">F-ATPase epsilon subunit</fullName>
    </alternativeName>
</protein>
<keyword evidence="8" id="KW-1003">Cell membrane</keyword>
<comment type="subcellular location">
    <subcellularLocation>
        <location evidence="1 8">Cell membrane</location>
        <topology evidence="1 8">Peripheral membrane protein</topology>
    </subcellularLocation>
</comment>
<dbReference type="Proteomes" id="UP000652354">
    <property type="component" value="Unassembled WGS sequence"/>
</dbReference>
<organism evidence="10 11">
    <name type="scientific">Demequina activiva</name>
    <dbReference type="NCBI Taxonomy" id="1582364"/>
    <lineage>
        <taxon>Bacteria</taxon>
        <taxon>Bacillati</taxon>
        <taxon>Actinomycetota</taxon>
        <taxon>Actinomycetes</taxon>
        <taxon>Micrococcales</taxon>
        <taxon>Demequinaceae</taxon>
        <taxon>Demequina</taxon>
    </lineage>
</organism>
<dbReference type="CDD" id="cd12152">
    <property type="entry name" value="F1-ATPase_delta"/>
    <property type="match status" value="1"/>
</dbReference>
<evidence type="ECO:0000313" key="10">
    <source>
        <dbReference type="EMBL" id="GIG55303.1"/>
    </source>
</evidence>
<evidence type="ECO:0000313" key="11">
    <source>
        <dbReference type="Proteomes" id="UP000652354"/>
    </source>
</evidence>
<dbReference type="GO" id="GO:0046933">
    <property type="term" value="F:proton-transporting ATP synthase activity, rotational mechanism"/>
    <property type="evidence" value="ECO:0007669"/>
    <property type="project" value="UniProtKB-UniRule"/>
</dbReference>
<evidence type="ECO:0000259" key="9">
    <source>
        <dbReference type="Pfam" id="PF02823"/>
    </source>
</evidence>
<evidence type="ECO:0000256" key="7">
    <source>
        <dbReference type="ARBA" id="ARBA00023310"/>
    </source>
</evidence>
<dbReference type="AlphaFoldDB" id="A0A919UM36"/>
<keyword evidence="6 8" id="KW-0139">CF(1)</keyword>
<keyword evidence="3 8" id="KW-0813">Transport</keyword>
<dbReference type="InterPro" id="IPR020546">
    <property type="entry name" value="ATP_synth_F1_dsu/esu_N"/>
</dbReference>
<sequence>MAGPLTVDIVAPDRTLWSGTAERVIAPSVEGEIGLLANHEPVLALLKAGTVRVRTGESSDVEFEITQGFVSFDHNVITIGATPAETDEA</sequence>
<dbReference type="RefSeq" id="WP_203656637.1">
    <property type="nucleotide sequence ID" value="NZ_BONR01000004.1"/>
</dbReference>
<accession>A0A919UM36</accession>
<evidence type="ECO:0000256" key="4">
    <source>
        <dbReference type="ARBA" id="ARBA00023065"/>
    </source>
</evidence>
<comment type="similarity">
    <text evidence="2 8">Belongs to the ATPase epsilon chain family.</text>
</comment>
<evidence type="ECO:0000256" key="2">
    <source>
        <dbReference type="ARBA" id="ARBA00005712"/>
    </source>
</evidence>
<dbReference type="InterPro" id="IPR036771">
    <property type="entry name" value="ATPsynth_dsu/esu_N"/>
</dbReference>
<gene>
    <name evidence="8" type="primary">atpC</name>
    <name evidence="10" type="ORF">Dac01nite_20550</name>
</gene>
<comment type="function">
    <text evidence="8">Produces ATP from ADP in the presence of a proton gradient across the membrane.</text>
</comment>
<evidence type="ECO:0000256" key="3">
    <source>
        <dbReference type="ARBA" id="ARBA00022448"/>
    </source>
</evidence>
<dbReference type="GO" id="GO:0005886">
    <property type="term" value="C:plasma membrane"/>
    <property type="evidence" value="ECO:0007669"/>
    <property type="project" value="UniProtKB-SubCell"/>
</dbReference>
<dbReference type="Gene3D" id="2.60.15.10">
    <property type="entry name" value="F0F1 ATP synthase delta/epsilon subunit, N-terminal"/>
    <property type="match status" value="1"/>
</dbReference>
<dbReference type="InterPro" id="IPR001469">
    <property type="entry name" value="ATP_synth_F1_dsu/esu"/>
</dbReference>
<keyword evidence="4 8" id="KW-0406">Ion transport</keyword>
<name>A0A919UM36_9MICO</name>
<dbReference type="PANTHER" id="PTHR13822">
    <property type="entry name" value="ATP SYNTHASE DELTA/EPSILON CHAIN"/>
    <property type="match status" value="1"/>
</dbReference>
<comment type="subunit">
    <text evidence="8">F-type ATPases have 2 components, CF(1) - the catalytic core - and CF(0) - the membrane proton channel. CF(1) has five subunits: alpha(3), beta(3), gamma(1), delta(1), epsilon(1). CF(0) has three main subunits: a, b and c.</text>
</comment>
<keyword evidence="5 8" id="KW-0472">Membrane</keyword>
<dbReference type="GO" id="GO:0005524">
    <property type="term" value="F:ATP binding"/>
    <property type="evidence" value="ECO:0007669"/>
    <property type="project" value="UniProtKB-UniRule"/>
</dbReference>
<keyword evidence="8" id="KW-0375">Hydrogen ion transport</keyword>
<comment type="caution">
    <text evidence="10">The sequence shown here is derived from an EMBL/GenBank/DDBJ whole genome shotgun (WGS) entry which is preliminary data.</text>
</comment>
<dbReference type="GO" id="GO:0045259">
    <property type="term" value="C:proton-transporting ATP synthase complex"/>
    <property type="evidence" value="ECO:0007669"/>
    <property type="project" value="UniProtKB-KW"/>
</dbReference>
<dbReference type="SUPFAM" id="SSF51344">
    <property type="entry name" value="Epsilon subunit of F1F0-ATP synthase N-terminal domain"/>
    <property type="match status" value="1"/>
</dbReference>
<dbReference type="HAMAP" id="MF_00530">
    <property type="entry name" value="ATP_synth_epsil_bac"/>
    <property type="match status" value="1"/>
</dbReference>